<dbReference type="Proteomes" id="UP000824721">
    <property type="component" value="Chromosome"/>
</dbReference>
<evidence type="ECO:0000313" key="1">
    <source>
        <dbReference type="EMBL" id="QYS89427.1"/>
    </source>
</evidence>
<reference evidence="1" key="1">
    <citation type="submission" date="2020-12" db="EMBL/GenBank/DDBJ databases">
        <title>Genome sequencing of genetic groups of Flavobacterium columnare.</title>
        <authorList>
            <person name="Waldbieser G.C."/>
            <person name="Griffin M.J."/>
            <person name="LaFrentz B.R."/>
        </authorList>
    </citation>
    <scope>NUCLEOTIDE SEQUENCE</scope>
    <source>
        <strain evidence="1">90-106</strain>
    </source>
</reference>
<proteinExistence type="predicted"/>
<accession>A0A8G0KVW4</accession>
<dbReference type="EMBL" id="CP067378">
    <property type="protein sequence ID" value="QYS89427.1"/>
    <property type="molecule type" value="Genomic_DNA"/>
</dbReference>
<dbReference type="KEGG" id="fdv:JJC05_03790"/>
<dbReference type="AlphaFoldDB" id="A0A8G0KVW4"/>
<organism evidence="1">
    <name type="scientific">Flavobacterium columnare</name>
    <dbReference type="NCBI Taxonomy" id="996"/>
    <lineage>
        <taxon>Bacteria</taxon>
        <taxon>Pseudomonadati</taxon>
        <taxon>Bacteroidota</taxon>
        <taxon>Flavobacteriia</taxon>
        <taxon>Flavobacteriales</taxon>
        <taxon>Flavobacteriaceae</taxon>
        <taxon>Flavobacterium</taxon>
    </lineage>
</organism>
<sequence>MEFSYLIVTHNRTDDLNKTLSVLKQTIDLKIEEVLVYIDACPETEILKKNSNG</sequence>
<gene>
    <name evidence="1" type="ORF">JJC05_03790</name>
</gene>
<protein>
    <submittedName>
        <fullName evidence="1">Uncharacterized protein</fullName>
    </submittedName>
</protein>
<name>A0A8G0KVW4_9FLAO</name>